<comment type="function">
    <text evidence="11">Removal of H(2)O(2), oxidation of toxic reductants, biosynthesis and degradation of lignin, suberization, auxin catabolism, response to environmental stresses such as wounding, pathogen attack and oxidative stress.</text>
</comment>
<evidence type="ECO:0000256" key="9">
    <source>
        <dbReference type="PIRSR" id="PIRSR600823-4"/>
    </source>
</evidence>
<dbReference type="GO" id="GO:0005576">
    <property type="term" value="C:extracellular region"/>
    <property type="evidence" value="ECO:0007669"/>
    <property type="project" value="UniProtKB-SubCell"/>
</dbReference>
<comment type="subcellular location">
    <subcellularLocation>
        <location evidence="11">Secreted</location>
    </subcellularLocation>
</comment>
<keyword evidence="5 11" id="KW-0560">Oxidoreductase</keyword>
<dbReference type="GO" id="GO:0006979">
    <property type="term" value="P:response to oxidative stress"/>
    <property type="evidence" value="ECO:0007669"/>
    <property type="project" value="UniProtKB-UniRule"/>
</dbReference>
<dbReference type="InterPro" id="IPR000823">
    <property type="entry name" value="Peroxidase_pln"/>
</dbReference>
<feature type="binding site" evidence="8">
    <location>
        <position position="113"/>
    </location>
    <ligand>
        <name>Ca(2+)</name>
        <dbReference type="ChEBI" id="CHEBI:29108"/>
        <label>1</label>
    </ligand>
</feature>
<comment type="cofactor">
    <cofactor evidence="11">
        <name>heme b</name>
        <dbReference type="ChEBI" id="CHEBI:60344"/>
    </cofactor>
    <text evidence="11">Binds 1 heme b (iron(II)-protoporphyrin IX) group per subunit.</text>
</comment>
<keyword evidence="11" id="KW-0964">Secreted</keyword>
<dbReference type="InterPro" id="IPR019794">
    <property type="entry name" value="Peroxidases_AS"/>
</dbReference>
<feature type="binding site" evidence="8">
    <location>
        <position position="117"/>
    </location>
    <ligand>
        <name>Ca(2+)</name>
        <dbReference type="ChEBI" id="CHEBI:29108"/>
        <label>1</label>
    </ligand>
</feature>
<feature type="binding site" evidence="8">
    <location>
        <position position="115"/>
    </location>
    <ligand>
        <name>Ca(2+)</name>
        <dbReference type="ChEBI" id="CHEBI:29108"/>
        <label>1</label>
    </ligand>
</feature>
<sequence>MGSSGLDTNFTRSVHLVSLLLLAVFAGVHGRHGFSDSSVDFYTKECPAARRLVASTVRSAIRKDRGIAAALLRLHFHDCFVRISHKPPIPLIAYLLWGIHAWWNRKALISLKGCDASILLDGANGTQAEKDSFVNANSIRGYEVIDSIKAVVEKFCPGKVSCSDIVTLAARDAIVQVTDVLIAKVEQQLAELDEDTTEAVGVVNEAELIPGLPDHLVVVHIVPRCCEPTELWRLRRVCHRWKHVIGESTAWAGLEALRAGDSCYRRACFEQGVFRESLSIRLQREVELIAECACYPLEMYRLEDECQVASVSRSI</sequence>
<comment type="similarity">
    <text evidence="11">Belongs to the peroxidase family. Classical plant (class III) peroxidase subfamily.</text>
</comment>
<protein>
    <recommendedName>
        <fullName evidence="11">Peroxidase</fullName>
        <ecNumber evidence="11">1.11.1.7</ecNumber>
    </recommendedName>
</protein>
<dbReference type="InterPro" id="IPR002016">
    <property type="entry name" value="Haem_peroxidase"/>
</dbReference>
<keyword evidence="4 8" id="KW-0479">Metal-binding</keyword>
<evidence type="ECO:0000313" key="13">
    <source>
        <dbReference type="EMBL" id="KAL3695311.1"/>
    </source>
</evidence>
<gene>
    <name evidence="13" type="ORF">R1sor_009387</name>
</gene>
<keyword evidence="10" id="KW-1015">Disulfide bond</keyword>
<evidence type="ECO:0000256" key="2">
    <source>
        <dbReference type="ARBA" id="ARBA00022559"/>
    </source>
</evidence>
<feature type="disulfide bond" evidence="10">
    <location>
        <begin position="79"/>
        <end position="114"/>
    </location>
</feature>
<dbReference type="Pfam" id="PF00141">
    <property type="entry name" value="peroxidase"/>
    <property type="match status" value="1"/>
</dbReference>
<reference evidence="13 14" key="1">
    <citation type="submission" date="2024-09" db="EMBL/GenBank/DDBJ databases">
        <title>Chromosome-scale assembly of Riccia sorocarpa.</title>
        <authorList>
            <person name="Paukszto L."/>
        </authorList>
    </citation>
    <scope>NUCLEOTIDE SEQUENCE [LARGE SCALE GENOMIC DNA]</scope>
    <source>
        <strain evidence="13">LP-2024</strain>
        <tissue evidence="13">Aerial parts of the thallus</tissue>
    </source>
</reference>
<evidence type="ECO:0000256" key="10">
    <source>
        <dbReference type="PIRSR" id="PIRSR600823-5"/>
    </source>
</evidence>
<feature type="binding site" evidence="8">
    <location>
        <position position="78"/>
    </location>
    <ligand>
        <name>Ca(2+)</name>
        <dbReference type="ChEBI" id="CHEBI:29108"/>
        <label>1</label>
    </ligand>
</feature>
<feature type="binding site" evidence="8">
    <location>
        <position position="81"/>
    </location>
    <ligand>
        <name>Ca(2+)</name>
        <dbReference type="ChEBI" id="CHEBI:29108"/>
        <label>1</label>
    </ligand>
</feature>
<feature type="site" description="Transition state stabilizer" evidence="9">
    <location>
        <position position="73"/>
    </location>
</feature>
<dbReference type="EMBL" id="JBJQOH010000002">
    <property type="protein sequence ID" value="KAL3695311.1"/>
    <property type="molecule type" value="Genomic_DNA"/>
</dbReference>
<evidence type="ECO:0000256" key="7">
    <source>
        <dbReference type="PIRSR" id="PIRSR600823-1"/>
    </source>
</evidence>
<dbReference type="AlphaFoldDB" id="A0ABD3HWJ2"/>
<evidence type="ECO:0000256" key="5">
    <source>
        <dbReference type="ARBA" id="ARBA00023002"/>
    </source>
</evidence>
<feature type="binding site" evidence="8">
    <location>
        <position position="129"/>
    </location>
    <ligand>
        <name>Ca(2+)</name>
        <dbReference type="ChEBI" id="CHEBI:29108"/>
        <label>1</label>
    </ligand>
</feature>
<evidence type="ECO:0000256" key="1">
    <source>
        <dbReference type="ARBA" id="ARBA00000189"/>
    </source>
</evidence>
<proteinExistence type="inferred from homology"/>
<comment type="cofactor">
    <cofactor evidence="8 11">
        <name>Ca(2+)</name>
        <dbReference type="ChEBI" id="CHEBI:29108"/>
    </cofactor>
    <text evidence="8 11">Binds 2 calcium ions per subunit.</text>
</comment>
<feature type="domain" description="Plant heme peroxidase family profile" evidence="12">
    <location>
        <begin position="36"/>
        <end position="248"/>
    </location>
</feature>
<dbReference type="GO" id="GO:0046872">
    <property type="term" value="F:metal ion binding"/>
    <property type="evidence" value="ECO:0007669"/>
    <property type="project" value="UniProtKB-UniRule"/>
</dbReference>
<feature type="active site" description="Proton acceptor" evidence="7">
    <location>
        <position position="77"/>
    </location>
</feature>
<name>A0ABD3HWJ2_9MARC</name>
<keyword evidence="3 11" id="KW-0349">Heme</keyword>
<evidence type="ECO:0000313" key="14">
    <source>
        <dbReference type="Proteomes" id="UP001633002"/>
    </source>
</evidence>
<dbReference type="GO" id="GO:0042744">
    <property type="term" value="P:hydrogen peroxide catabolic process"/>
    <property type="evidence" value="ECO:0007669"/>
    <property type="project" value="UniProtKB-KW"/>
</dbReference>
<dbReference type="SUPFAM" id="SSF48113">
    <property type="entry name" value="Heme-dependent peroxidases"/>
    <property type="match status" value="1"/>
</dbReference>
<dbReference type="InterPro" id="IPR036047">
    <property type="entry name" value="F-box-like_dom_sf"/>
</dbReference>
<evidence type="ECO:0000256" key="11">
    <source>
        <dbReference type="RuleBase" id="RU362060"/>
    </source>
</evidence>
<feature type="chain" id="PRO_5044534132" description="Peroxidase" evidence="11">
    <location>
        <begin position="31"/>
        <end position="315"/>
    </location>
</feature>
<dbReference type="PROSITE" id="PS00436">
    <property type="entry name" value="PEROXIDASE_2"/>
    <property type="match status" value="1"/>
</dbReference>
<feature type="disulfide bond" evidence="10">
    <location>
        <begin position="46"/>
        <end position="156"/>
    </location>
</feature>
<evidence type="ECO:0000256" key="3">
    <source>
        <dbReference type="ARBA" id="ARBA00022617"/>
    </source>
</evidence>
<dbReference type="InterPro" id="IPR010255">
    <property type="entry name" value="Haem_peroxidase_sf"/>
</dbReference>
<dbReference type="Proteomes" id="UP001633002">
    <property type="component" value="Unassembled WGS sequence"/>
</dbReference>
<evidence type="ECO:0000256" key="6">
    <source>
        <dbReference type="ARBA" id="ARBA00023004"/>
    </source>
</evidence>
<evidence type="ECO:0000256" key="4">
    <source>
        <dbReference type="ARBA" id="ARBA00022723"/>
    </source>
</evidence>
<dbReference type="SUPFAM" id="SSF81383">
    <property type="entry name" value="F-box domain"/>
    <property type="match status" value="1"/>
</dbReference>
<feature type="signal peptide" evidence="11">
    <location>
        <begin position="1"/>
        <end position="30"/>
    </location>
</feature>
<comment type="catalytic activity">
    <reaction evidence="1 11">
        <text>2 a phenolic donor + H2O2 = 2 a phenolic radical donor + 2 H2O</text>
        <dbReference type="Rhea" id="RHEA:56136"/>
        <dbReference type="ChEBI" id="CHEBI:15377"/>
        <dbReference type="ChEBI" id="CHEBI:16240"/>
        <dbReference type="ChEBI" id="CHEBI:139520"/>
        <dbReference type="ChEBI" id="CHEBI:139521"/>
        <dbReference type="EC" id="1.11.1.7"/>
    </reaction>
</comment>
<organism evidence="13 14">
    <name type="scientific">Riccia sorocarpa</name>
    <dbReference type="NCBI Taxonomy" id="122646"/>
    <lineage>
        <taxon>Eukaryota</taxon>
        <taxon>Viridiplantae</taxon>
        <taxon>Streptophyta</taxon>
        <taxon>Embryophyta</taxon>
        <taxon>Marchantiophyta</taxon>
        <taxon>Marchantiopsida</taxon>
        <taxon>Marchantiidae</taxon>
        <taxon>Marchantiales</taxon>
        <taxon>Ricciaceae</taxon>
        <taxon>Riccia</taxon>
    </lineage>
</organism>
<dbReference type="EC" id="1.11.1.7" evidence="11"/>
<evidence type="ECO:0000256" key="8">
    <source>
        <dbReference type="PIRSR" id="PIRSR600823-3"/>
    </source>
</evidence>
<dbReference type="Gene3D" id="1.10.520.10">
    <property type="match status" value="1"/>
</dbReference>
<accession>A0ABD3HWJ2</accession>
<comment type="caution">
    <text evidence="13">The sequence shown here is derived from an EMBL/GenBank/DDBJ whole genome shotgun (WGS) entry which is preliminary data.</text>
</comment>
<dbReference type="GO" id="GO:0020037">
    <property type="term" value="F:heme binding"/>
    <property type="evidence" value="ECO:0007669"/>
    <property type="project" value="UniProtKB-UniRule"/>
</dbReference>
<dbReference type="PANTHER" id="PTHR31235">
    <property type="entry name" value="PEROXIDASE 25-RELATED"/>
    <property type="match status" value="1"/>
</dbReference>
<keyword evidence="6 11" id="KW-0408">Iron</keyword>
<keyword evidence="11" id="KW-0376">Hydrogen peroxide</keyword>
<keyword evidence="14" id="KW-1185">Reference proteome</keyword>
<keyword evidence="11" id="KW-0732">Signal</keyword>
<dbReference type="GO" id="GO:0140825">
    <property type="term" value="F:lactoperoxidase activity"/>
    <property type="evidence" value="ECO:0007669"/>
    <property type="project" value="UniProtKB-EC"/>
</dbReference>
<keyword evidence="2 11" id="KW-0575">Peroxidase</keyword>
<dbReference type="PRINTS" id="PR00461">
    <property type="entry name" value="PLPEROXIDASE"/>
</dbReference>
<keyword evidence="8 11" id="KW-0106">Calcium</keyword>
<dbReference type="PROSITE" id="PS50873">
    <property type="entry name" value="PEROXIDASE_4"/>
    <property type="match status" value="1"/>
</dbReference>
<evidence type="ECO:0000259" key="12">
    <source>
        <dbReference type="PROSITE" id="PS50873"/>
    </source>
</evidence>